<proteinExistence type="predicted"/>
<protein>
    <submittedName>
        <fullName evidence="1">Uncharacterized protein</fullName>
    </submittedName>
</protein>
<dbReference type="Proteomes" id="UP000435910">
    <property type="component" value="Unassembled WGS sequence"/>
</dbReference>
<evidence type="ECO:0000313" key="2">
    <source>
        <dbReference type="Proteomes" id="UP000435910"/>
    </source>
</evidence>
<dbReference type="AntiFam" id="ANF00178">
    <property type="entry name" value="Shadow ORF (opposite dhbF)"/>
</dbReference>
<reference evidence="1 2" key="1">
    <citation type="submission" date="2019-06" db="EMBL/GenBank/DDBJ databases">
        <title>Genome sequence analysis of &gt;100 Bacillus licheniformis strains suggests intrinsic resistance to this species.</title>
        <authorList>
            <person name="Wels M."/>
            <person name="Siezen R.J."/>
            <person name="Johansen E."/>
            <person name="Stuer-Lauridsen B."/>
            <person name="Bjerre K."/>
            <person name="Nielsen B.K.K."/>
        </authorList>
    </citation>
    <scope>NUCLEOTIDE SEQUENCE [LARGE SCALE GENOMIC DNA]</scope>
    <source>
        <strain evidence="1 2">BAC-16736</strain>
    </source>
</reference>
<comment type="caution">
    <text evidence="1">The sequence shown here is derived from an EMBL/GenBank/DDBJ whole genome shotgun (WGS) entry which is preliminary data.</text>
</comment>
<name>A0A8B5YG16_BACLI</name>
<accession>A0A8B5YG16</accession>
<dbReference type="AlphaFoldDB" id="A0A8B5YG16"/>
<dbReference type="EMBL" id="NILC01000012">
    <property type="protein sequence ID" value="TWL31000.1"/>
    <property type="molecule type" value="Genomic_DNA"/>
</dbReference>
<sequence length="182" mass="20902">MFDHHALRLARRSGCINVIGKISGFVGMYKVGGIFFFCIHRICGEYLIPFQRNLRAVFCKDDLCSAVFEQEANPLFRISGIDRYVHASCFQHCQHADGCFKRPLHHNGGGISVHQASCFQPSRELIGFLIQPAVSQASSVSGNSRFVRRRFNLFFKQLRNRLFSWITGFRLIKSEQRLLLLF</sequence>
<gene>
    <name evidence="1" type="ORF">CHCC16736_0002</name>
</gene>
<organism evidence="1 2">
    <name type="scientific">Bacillus licheniformis</name>
    <dbReference type="NCBI Taxonomy" id="1402"/>
    <lineage>
        <taxon>Bacteria</taxon>
        <taxon>Bacillati</taxon>
        <taxon>Bacillota</taxon>
        <taxon>Bacilli</taxon>
        <taxon>Bacillales</taxon>
        <taxon>Bacillaceae</taxon>
        <taxon>Bacillus</taxon>
    </lineage>
</organism>
<evidence type="ECO:0000313" key="1">
    <source>
        <dbReference type="EMBL" id="TWL31000.1"/>
    </source>
</evidence>